<feature type="region of interest" description="Disordered" evidence="1">
    <location>
        <begin position="23"/>
        <end position="43"/>
    </location>
</feature>
<protein>
    <submittedName>
        <fullName evidence="3">Uncharacterized protein</fullName>
    </submittedName>
</protein>
<sequence length="101" mass="11662">MSQNFEILVTEIINIGEGDGKRGVKRRRISENASQSTSKPRVKEIEIREEENNESIMLEDRRTSEAENNQITFLDGQKLSAFKLKEYRSVCIRELDTTISL</sequence>
<dbReference type="WBParaSite" id="SPAL_0001283700.1">
    <property type="protein sequence ID" value="SPAL_0001283700.1"/>
    <property type="gene ID" value="SPAL_0001283700"/>
</dbReference>
<organism evidence="2 3">
    <name type="scientific">Strongyloides papillosus</name>
    <name type="common">Intestinal threadworm</name>
    <dbReference type="NCBI Taxonomy" id="174720"/>
    <lineage>
        <taxon>Eukaryota</taxon>
        <taxon>Metazoa</taxon>
        <taxon>Ecdysozoa</taxon>
        <taxon>Nematoda</taxon>
        <taxon>Chromadorea</taxon>
        <taxon>Rhabditida</taxon>
        <taxon>Tylenchina</taxon>
        <taxon>Panagrolaimomorpha</taxon>
        <taxon>Strongyloidoidea</taxon>
        <taxon>Strongyloididae</taxon>
        <taxon>Strongyloides</taxon>
    </lineage>
</organism>
<evidence type="ECO:0000313" key="2">
    <source>
        <dbReference type="Proteomes" id="UP000046392"/>
    </source>
</evidence>
<dbReference type="Proteomes" id="UP000046392">
    <property type="component" value="Unplaced"/>
</dbReference>
<dbReference type="AlphaFoldDB" id="A0A0N5C4F6"/>
<name>A0A0N5C4F6_STREA</name>
<reference evidence="3" key="1">
    <citation type="submission" date="2017-02" db="UniProtKB">
        <authorList>
            <consortium name="WormBaseParasite"/>
        </authorList>
    </citation>
    <scope>IDENTIFICATION</scope>
</reference>
<evidence type="ECO:0000313" key="3">
    <source>
        <dbReference type="WBParaSite" id="SPAL_0001283700.1"/>
    </source>
</evidence>
<keyword evidence="2" id="KW-1185">Reference proteome</keyword>
<accession>A0A0N5C4F6</accession>
<proteinExistence type="predicted"/>
<evidence type="ECO:0000256" key="1">
    <source>
        <dbReference type="SAM" id="MobiDB-lite"/>
    </source>
</evidence>